<evidence type="ECO:0000313" key="2">
    <source>
        <dbReference type="EMBL" id="CAI3981365.1"/>
    </source>
</evidence>
<dbReference type="EMBL" id="CAMXCT030000627">
    <property type="protein sequence ID" value="CAL4768677.1"/>
    <property type="molecule type" value="Genomic_DNA"/>
</dbReference>
<dbReference type="OrthoDB" id="437679at2759"/>
<reference evidence="3 4" key="2">
    <citation type="submission" date="2024-05" db="EMBL/GenBank/DDBJ databases">
        <authorList>
            <person name="Chen Y."/>
            <person name="Shah S."/>
            <person name="Dougan E. K."/>
            <person name="Thang M."/>
            <person name="Chan C."/>
        </authorList>
    </citation>
    <scope>NUCLEOTIDE SEQUENCE [LARGE SCALE GENOMIC DNA]</scope>
</reference>
<gene>
    <name evidence="2" type="ORF">C1SCF055_LOCUS9164</name>
</gene>
<proteinExistence type="predicted"/>
<comment type="caution">
    <text evidence="2">The sequence shown here is derived from an EMBL/GenBank/DDBJ whole genome shotgun (WGS) entry which is preliminary data.</text>
</comment>
<sequence>MHNKAMQVTNQMFVRVGYEVEIYPDPEPAEAQDEGSDDPGKIFTKHKKLAQLMSILSLFPLQGCTATVGSTDDGGTSWIIWVFTNALQVMLTVGLESNNSPLRMACWFGCLNDVCVVAIRQVMVPAAEYAMRVKFLHEVAPLNADVWHKAAIVRCMRFLQVPATREKMDESERKQASSGKVDDSLDPPTSLIIAAAGVYAGTYASFRRVLRARPLLLQLVACTPSAVTLCMGGLFISQRLLKDLMKQNGPISVELRTRCSELIPEPNGKAVE</sequence>
<keyword evidence="4" id="KW-1185">Reference proteome</keyword>
<evidence type="ECO:0000313" key="4">
    <source>
        <dbReference type="Proteomes" id="UP001152797"/>
    </source>
</evidence>
<dbReference type="EMBL" id="CAMXCT020000627">
    <property type="protein sequence ID" value="CAL1134740.1"/>
    <property type="molecule type" value="Genomic_DNA"/>
</dbReference>
<name>A0A9P1FNZ3_9DINO</name>
<evidence type="ECO:0000313" key="3">
    <source>
        <dbReference type="EMBL" id="CAL4768677.1"/>
    </source>
</evidence>
<reference evidence="2" key="1">
    <citation type="submission" date="2022-10" db="EMBL/GenBank/DDBJ databases">
        <authorList>
            <person name="Chen Y."/>
            <person name="Dougan E. K."/>
            <person name="Chan C."/>
            <person name="Rhodes N."/>
            <person name="Thang M."/>
        </authorList>
    </citation>
    <scope>NUCLEOTIDE SEQUENCE</scope>
</reference>
<keyword evidence="1" id="KW-0812">Transmembrane</keyword>
<feature type="transmembrane region" description="Helical" evidence="1">
    <location>
        <begin position="215"/>
        <end position="236"/>
    </location>
</feature>
<dbReference type="AlphaFoldDB" id="A0A9P1FNZ3"/>
<evidence type="ECO:0000256" key="1">
    <source>
        <dbReference type="SAM" id="Phobius"/>
    </source>
</evidence>
<protein>
    <submittedName>
        <fullName evidence="2">Uncharacterized protein</fullName>
    </submittedName>
</protein>
<organism evidence="2">
    <name type="scientific">Cladocopium goreaui</name>
    <dbReference type="NCBI Taxonomy" id="2562237"/>
    <lineage>
        <taxon>Eukaryota</taxon>
        <taxon>Sar</taxon>
        <taxon>Alveolata</taxon>
        <taxon>Dinophyceae</taxon>
        <taxon>Suessiales</taxon>
        <taxon>Symbiodiniaceae</taxon>
        <taxon>Cladocopium</taxon>
    </lineage>
</organism>
<keyword evidence="1" id="KW-0472">Membrane</keyword>
<accession>A0A9P1FNZ3</accession>
<dbReference type="EMBL" id="CAMXCT010000627">
    <property type="protein sequence ID" value="CAI3981365.1"/>
    <property type="molecule type" value="Genomic_DNA"/>
</dbReference>
<keyword evidence="1" id="KW-1133">Transmembrane helix</keyword>
<dbReference type="Proteomes" id="UP001152797">
    <property type="component" value="Unassembled WGS sequence"/>
</dbReference>